<evidence type="ECO:0000313" key="3">
    <source>
        <dbReference type="WBParaSite" id="ALUE_0001033801-mRNA-1"/>
    </source>
</evidence>
<protein>
    <submittedName>
        <fullName evidence="3">Uncharacterized protein</fullName>
    </submittedName>
</protein>
<proteinExistence type="predicted"/>
<feature type="compositionally biased region" description="Basic residues" evidence="1">
    <location>
        <begin position="623"/>
        <end position="639"/>
    </location>
</feature>
<feature type="compositionally biased region" description="Basic and acidic residues" evidence="1">
    <location>
        <begin position="449"/>
        <end position="471"/>
    </location>
</feature>
<dbReference type="PANTHER" id="PTHR31518">
    <property type="entry name" value="ARGININE/SERINE-RICH PROTEIN PNISR"/>
    <property type="match status" value="1"/>
</dbReference>
<evidence type="ECO:0000256" key="1">
    <source>
        <dbReference type="SAM" id="MobiDB-lite"/>
    </source>
</evidence>
<feature type="region of interest" description="Disordered" evidence="1">
    <location>
        <begin position="436"/>
        <end position="658"/>
    </location>
</feature>
<feature type="compositionally biased region" description="Basic and acidic residues" evidence="1">
    <location>
        <begin position="518"/>
        <end position="532"/>
    </location>
</feature>
<feature type="compositionally biased region" description="Low complexity" evidence="1">
    <location>
        <begin position="564"/>
        <end position="592"/>
    </location>
</feature>
<evidence type="ECO:0000313" key="2">
    <source>
        <dbReference type="Proteomes" id="UP000036681"/>
    </source>
</evidence>
<accession>A0A9J2PLF5</accession>
<keyword evidence="2" id="KW-1185">Reference proteome</keyword>
<dbReference type="WBParaSite" id="ALUE_0001033801-mRNA-1">
    <property type="protein sequence ID" value="ALUE_0001033801-mRNA-1"/>
    <property type="gene ID" value="ALUE_0001033801"/>
</dbReference>
<dbReference type="Pfam" id="PF15996">
    <property type="entry name" value="PNISR"/>
    <property type="match status" value="1"/>
</dbReference>
<dbReference type="AlphaFoldDB" id="A0A9J2PLF5"/>
<dbReference type="Proteomes" id="UP000036681">
    <property type="component" value="Unplaced"/>
</dbReference>
<organism evidence="2 3">
    <name type="scientific">Ascaris lumbricoides</name>
    <name type="common">Giant roundworm</name>
    <dbReference type="NCBI Taxonomy" id="6252"/>
    <lineage>
        <taxon>Eukaryota</taxon>
        <taxon>Metazoa</taxon>
        <taxon>Ecdysozoa</taxon>
        <taxon>Nematoda</taxon>
        <taxon>Chromadorea</taxon>
        <taxon>Rhabditida</taxon>
        <taxon>Spirurina</taxon>
        <taxon>Ascaridomorpha</taxon>
        <taxon>Ascaridoidea</taxon>
        <taxon>Ascarididae</taxon>
        <taxon>Ascaris</taxon>
    </lineage>
</organism>
<feature type="region of interest" description="Disordered" evidence="1">
    <location>
        <begin position="302"/>
        <end position="338"/>
    </location>
</feature>
<reference evidence="3" key="1">
    <citation type="submission" date="2023-03" db="UniProtKB">
        <authorList>
            <consortium name="WormBaseParasite"/>
        </authorList>
    </citation>
    <scope>IDENTIFICATION</scope>
</reference>
<name>A0A9J2PLF5_ASCLU</name>
<sequence length="658" mass="72816">MALCSTPSFRKYISNNRIISGLFLFCFCHKFLKIFVVVFGDVGHPAVTISSAEWIAETCSQPMPKSGVNWAQLAKKWMQMREAERAPSDGSLPLSPSASTKVDDGGCMPPDGGGLAHFARSALLFSPLSADGTIFPETNPPPGWMPLPPDNLGSFMGPFSTFMSAFYPRTNEGYAMPMVLQLPLVMSIPPYSSRADEKKHIKEKDDEYSHYHEKWNEDQKAEMAGRLAEKEKKSGMPQHMTADSMSAQWNQSPISRSAVDSGYANTVHVLHVGQQTPKPLPAWLREGLKRAERDKQKKLLKKAKLHGTEEACKAQGATKGPEKLDSDDGDDDGGDGSADISFMQFGQLTFLKVEQGGADMRSDSGEHFQMDYRSEEERREDALALLRHFMTEALMVTTDAQLELICRVQFNIAMRKAGTAQPKVLVRSKALAALSALGAESDSEESGGEEAKRTMENGSEELSKRQFKQPEDEIGTANAVTLSRHNERESSRRSSPAVNRKRKTPGSDLNGKCSPPDASRDKDLEAKIESDPIIKGTRMRFSCSSLPIKARSRSFKRRQRSRPRSGSSSSSSLKSNSGESSDESGSYTTSSRTLARYHGGWKSGGESESHQRKSDRSSSRSLSHLRAHSSQRSAAQKRSRSNERHHSYGSRRAYRERV</sequence>
<feature type="compositionally biased region" description="Basic and acidic residues" evidence="1">
    <location>
        <begin position="605"/>
        <end position="618"/>
    </location>
</feature>
<feature type="compositionally biased region" description="Basic residues" evidence="1">
    <location>
        <begin position="550"/>
        <end position="563"/>
    </location>
</feature>
<dbReference type="InterPro" id="IPR031937">
    <property type="entry name" value="PNISR"/>
</dbReference>